<organism evidence="1 2">
    <name type="scientific">Staurois parvus</name>
    <dbReference type="NCBI Taxonomy" id="386267"/>
    <lineage>
        <taxon>Eukaryota</taxon>
        <taxon>Metazoa</taxon>
        <taxon>Chordata</taxon>
        <taxon>Craniata</taxon>
        <taxon>Vertebrata</taxon>
        <taxon>Euteleostomi</taxon>
        <taxon>Amphibia</taxon>
        <taxon>Batrachia</taxon>
        <taxon>Anura</taxon>
        <taxon>Neobatrachia</taxon>
        <taxon>Ranoidea</taxon>
        <taxon>Ranidae</taxon>
        <taxon>Staurois</taxon>
    </lineage>
</organism>
<dbReference type="Proteomes" id="UP001162483">
    <property type="component" value="Unassembled WGS sequence"/>
</dbReference>
<evidence type="ECO:0000313" key="1">
    <source>
        <dbReference type="EMBL" id="CAI9613435.1"/>
    </source>
</evidence>
<proteinExistence type="predicted"/>
<comment type="caution">
    <text evidence="1">The sequence shown here is derived from an EMBL/GenBank/DDBJ whole genome shotgun (WGS) entry which is preliminary data.</text>
</comment>
<protein>
    <submittedName>
        <fullName evidence="1">Uncharacterized protein</fullName>
    </submittedName>
</protein>
<feature type="non-terminal residue" evidence="1">
    <location>
        <position position="1"/>
    </location>
</feature>
<evidence type="ECO:0000313" key="2">
    <source>
        <dbReference type="Proteomes" id="UP001162483"/>
    </source>
</evidence>
<keyword evidence="2" id="KW-1185">Reference proteome</keyword>
<dbReference type="EMBL" id="CATNWA010019479">
    <property type="protein sequence ID" value="CAI9613435.1"/>
    <property type="molecule type" value="Genomic_DNA"/>
</dbReference>
<gene>
    <name evidence="1" type="ORF">SPARVUS_LOCUS14894417</name>
</gene>
<accession>A0ABN9GVF1</accession>
<reference evidence="1" key="1">
    <citation type="submission" date="2023-05" db="EMBL/GenBank/DDBJ databases">
        <authorList>
            <person name="Stuckert A."/>
        </authorList>
    </citation>
    <scope>NUCLEOTIDE SEQUENCE</scope>
</reference>
<sequence length="103" mass="11680">AENLRSAVDSISVSNAKCFKSRLQAFVFKFFLNSSSSLCCPEPFFHHEKCMQTFSRYSDGQNTEHRMLLPSLSHIVMTASHLRPLPPLETKDMLMTIHTSNSS</sequence>
<name>A0ABN9GVF1_9NEOB</name>